<feature type="chain" id="PRO_5035328456" description="Lipoprotein" evidence="1">
    <location>
        <begin position="18"/>
        <end position="277"/>
    </location>
</feature>
<evidence type="ECO:0008006" key="4">
    <source>
        <dbReference type="Google" id="ProtNLM"/>
    </source>
</evidence>
<sequence>MKIFYKFLVISATIILANLVVTSCKQQCEFTTQDAQKESVQLNDSLYSRIFGSKSCSPHKLVLRLPVNINLKTQRQDQVLTSKDFTPKITTLVTFSSKYKIFDISRIDEYSNGFIYTNKDTCLAWKPSYDNKQQVLYLSMERNLQIRNPNIKSVIFLVSLPLEMKEAGVNITLERYVRDKDTSKVGAINYFNFTRQYPILKNLLRQKGKGSINTSEAFNEGKQVSNEVAREFLEISDTGGVLLERDLESMIEAKYKKTYWDSPESPACEIPKDLKQL</sequence>
<dbReference type="PROSITE" id="PS51257">
    <property type="entry name" value="PROKAR_LIPOPROTEIN"/>
    <property type="match status" value="1"/>
</dbReference>
<accession>A0A8J6XL72</accession>
<comment type="caution">
    <text evidence="2">The sequence shown here is derived from an EMBL/GenBank/DDBJ whole genome shotgun (WGS) entry which is preliminary data.</text>
</comment>
<dbReference type="EMBL" id="JACXAE010000098">
    <property type="protein sequence ID" value="MBD2776798.1"/>
    <property type="molecule type" value="Genomic_DNA"/>
</dbReference>
<evidence type="ECO:0000313" key="3">
    <source>
        <dbReference type="Proteomes" id="UP000629098"/>
    </source>
</evidence>
<keyword evidence="3" id="KW-1185">Reference proteome</keyword>
<proteinExistence type="predicted"/>
<dbReference type="AlphaFoldDB" id="A0A8J6XL72"/>
<organism evidence="2 3">
    <name type="scientific">Iningainema tapete BLCC-T55</name>
    <dbReference type="NCBI Taxonomy" id="2748662"/>
    <lineage>
        <taxon>Bacteria</taxon>
        <taxon>Bacillati</taxon>
        <taxon>Cyanobacteriota</taxon>
        <taxon>Cyanophyceae</taxon>
        <taxon>Nostocales</taxon>
        <taxon>Scytonemataceae</taxon>
        <taxon>Iningainema tapete</taxon>
    </lineage>
</organism>
<protein>
    <recommendedName>
        <fullName evidence="4">Lipoprotein</fullName>
    </recommendedName>
</protein>
<dbReference type="RefSeq" id="WP_190835848.1">
    <property type="nucleotide sequence ID" value="NZ_CAWPPI010000098.1"/>
</dbReference>
<keyword evidence="1" id="KW-0732">Signal</keyword>
<evidence type="ECO:0000256" key="1">
    <source>
        <dbReference type="SAM" id="SignalP"/>
    </source>
</evidence>
<gene>
    <name evidence="2" type="ORF">ICL16_33305</name>
</gene>
<name>A0A8J6XL72_9CYAN</name>
<reference evidence="2" key="1">
    <citation type="submission" date="2020-09" db="EMBL/GenBank/DDBJ databases">
        <title>Iningainema tapete sp. nov. (Scytonemataceae, Cyanobacteria) from greenhouses in central Florida (USA) produces two types of nodularin with biosynthetic potential for microcystin-LR and anabaenopeptins.</title>
        <authorList>
            <person name="Berthold D.E."/>
            <person name="Lefler F.W."/>
            <person name="Huang I.-S."/>
            <person name="Abdulla H."/>
            <person name="Zimba P.V."/>
            <person name="Laughinghouse H.D. IV."/>
        </authorList>
    </citation>
    <scope>NUCLEOTIDE SEQUENCE</scope>
    <source>
        <strain evidence="2">BLCCT55</strain>
    </source>
</reference>
<feature type="signal peptide" evidence="1">
    <location>
        <begin position="1"/>
        <end position="17"/>
    </location>
</feature>
<evidence type="ECO:0000313" key="2">
    <source>
        <dbReference type="EMBL" id="MBD2776798.1"/>
    </source>
</evidence>
<dbReference type="Proteomes" id="UP000629098">
    <property type="component" value="Unassembled WGS sequence"/>
</dbReference>